<name>A0A6L5QC37_9BURK</name>
<evidence type="ECO:0000313" key="1">
    <source>
        <dbReference type="EMBL" id="MRX07307.1"/>
    </source>
</evidence>
<dbReference type="EMBL" id="WKJM01000003">
    <property type="protein sequence ID" value="MRX07307.1"/>
    <property type="molecule type" value="Genomic_DNA"/>
</dbReference>
<evidence type="ECO:0000313" key="2">
    <source>
        <dbReference type="Proteomes" id="UP000481037"/>
    </source>
</evidence>
<dbReference type="RefSeq" id="WP_154361956.1">
    <property type="nucleotide sequence ID" value="NZ_WKJM01000003.1"/>
</dbReference>
<keyword evidence="2" id="KW-1185">Reference proteome</keyword>
<gene>
    <name evidence="1" type="ORF">GJ697_05610</name>
</gene>
<sequence>MDSKLNEHFSVSAEKPLYHYTSLSSLVGIATRRELWASHVYYLNDSKEIIHACELLDRTLDDQSILDPDLRRSNFFEHLRRWVGELKGRRFHLFVFSLSEERSLLSQWRSYTTHGKGVSIEFSTGLVKQLAQDNKLRLGRCLYHESEHHELLANVVQYLLDRFENCPNIGDDYLEYAQLFEDYHDTVLSALYLIKHGSFSEEKEWRLIMSSEFAYPQVSYREGATMMIPYVALKIGPGRVFNSILLGPCENIELALYSMTGFLGRHEICKAVAPSYIPYREWKKN</sequence>
<dbReference type="AlphaFoldDB" id="A0A6L5QC37"/>
<protein>
    <submittedName>
        <fullName evidence="1">DUF2971 domain-containing protein</fullName>
    </submittedName>
</protein>
<accession>A0A6L5QC37</accession>
<dbReference type="Proteomes" id="UP000481037">
    <property type="component" value="Unassembled WGS sequence"/>
</dbReference>
<proteinExistence type="predicted"/>
<organism evidence="1 2">
    <name type="scientific">Duganella alba</name>
    <dbReference type="NCBI Taxonomy" id="2666081"/>
    <lineage>
        <taxon>Bacteria</taxon>
        <taxon>Pseudomonadati</taxon>
        <taxon>Pseudomonadota</taxon>
        <taxon>Betaproteobacteria</taxon>
        <taxon>Burkholderiales</taxon>
        <taxon>Oxalobacteraceae</taxon>
        <taxon>Telluria group</taxon>
        <taxon>Duganella</taxon>
    </lineage>
</organism>
<comment type="caution">
    <text evidence="1">The sequence shown here is derived from an EMBL/GenBank/DDBJ whole genome shotgun (WGS) entry which is preliminary data.</text>
</comment>
<reference evidence="1 2" key="1">
    <citation type="submission" date="2019-11" db="EMBL/GenBank/DDBJ databases">
        <title>Novel species isolated from a subtropical stream in China.</title>
        <authorList>
            <person name="Lu H."/>
        </authorList>
    </citation>
    <scope>NUCLEOTIDE SEQUENCE [LARGE SCALE GENOMIC DNA]</scope>
    <source>
        <strain evidence="1 2">FT25W</strain>
    </source>
</reference>
<dbReference type="InterPro" id="IPR021352">
    <property type="entry name" value="DUF2971"/>
</dbReference>
<dbReference type="Pfam" id="PF11185">
    <property type="entry name" value="DUF2971"/>
    <property type="match status" value="1"/>
</dbReference>